<keyword evidence="3" id="KW-1185">Reference proteome</keyword>
<accession>S0AP57</accession>
<evidence type="ECO:0000313" key="2">
    <source>
        <dbReference type="EMBL" id="AGO60557.1"/>
    </source>
</evidence>
<keyword evidence="1" id="KW-0812">Transmembrane</keyword>
<dbReference type="EMBL" id="CP004145">
    <property type="protein sequence ID" value="AGO60557.1"/>
    <property type="molecule type" value="Genomic_DNA"/>
</dbReference>
<gene>
    <name evidence="2" type="ORF">FACI_IFERC00001G0577</name>
</gene>
<name>S0AP57_FERAC</name>
<feature type="transmembrane region" description="Helical" evidence="1">
    <location>
        <begin position="45"/>
        <end position="67"/>
    </location>
</feature>
<keyword evidence="1" id="KW-0472">Membrane</keyword>
<protein>
    <submittedName>
        <fullName evidence="2">Uncharacterized protein</fullName>
    </submittedName>
</protein>
<dbReference type="Proteomes" id="UP000014660">
    <property type="component" value="Chromosome"/>
</dbReference>
<organism evidence="2 3">
    <name type="scientific">Ferroplasma acidarmanus Fer1</name>
    <dbReference type="NCBI Taxonomy" id="333146"/>
    <lineage>
        <taxon>Archaea</taxon>
        <taxon>Methanobacteriati</taxon>
        <taxon>Thermoplasmatota</taxon>
        <taxon>Thermoplasmata</taxon>
        <taxon>Thermoplasmatales</taxon>
        <taxon>Ferroplasmaceae</taxon>
        <taxon>Ferroplasma</taxon>
    </lineage>
</organism>
<dbReference type="KEGG" id="fac:FACI_IFERC01G0577"/>
<sequence length="94" mass="11054">MDITQIVYTKITHLEKTKQIIFYLVTVILLSLLLLLYLYNNSYYGLFPLILFTGLIIVIVSAISLTFENFHIVRDIKYNEFLLQSLIEDKTYAE</sequence>
<feature type="transmembrane region" description="Helical" evidence="1">
    <location>
        <begin position="20"/>
        <end position="39"/>
    </location>
</feature>
<dbReference type="HOGENOM" id="CLU_2392759_0_0_2"/>
<dbReference type="AlphaFoldDB" id="S0AP57"/>
<evidence type="ECO:0000313" key="3">
    <source>
        <dbReference type="Proteomes" id="UP000014660"/>
    </source>
</evidence>
<reference evidence="2 3" key="1">
    <citation type="journal article" date="2007" name="Proc. Natl. Acad. Sci. U.S.A.">
        <title>Genome dynamics in a natural archaeal population.</title>
        <authorList>
            <person name="Allen E.E."/>
            <person name="Tyson G.W."/>
            <person name="Whitaker R.J."/>
            <person name="Detter J.C."/>
            <person name="Richardson P.M."/>
            <person name="Banfield J.F."/>
        </authorList>
    </citation>
    <scope>NUCLEOTIDE SEQUENCE [LARGE SCALE GENOMIC DNA]</scope>
    <source>
        <strain evidence="3">fer1</strain>
    </source>
</reference>
<evidence type="ECO:0000256" key="1">
    <source>
        <dbReference type="SAM" id="Phobius"/>
    </source>
</evidence>
<proteinExistence type="predicted"/>
<keyword evidence="1" id="KW-1133">Transmembrane helix</keyword>